<evidence type="ECO:0000256" key="5">
    <source>
        <dbReference type="SAM" id="MobiDB-lite"/>
    </source>
</evidence>
<proteinExistence type="predicted"/>
<dbReference type="InterPro" id="IPR009057">
    <property type="entry name" value="Homeodomain-like_sf"/>
</dbReference>
<feature type="region of interest" description="Disordered" evidence="5">
    <location>
        <begin position="1"/>
        <end position="124"/>
    </location>
</feature>
<dbReference type="SUPFAM" id="SSF46689">
    <property type="entry name" value="Homeodomain-like"/>
    <property type="match status" value="1"/>
</dbReference>
<dbReference type="Pfam" id="PF02909">
    <property type="entry name" value="TetR_C_1"/>
    <property type="match status" value="1"/>
</dbReference>
<gene>
    <name evidence="7" type="ORF">QRT04_09290</name>
</gene>
<feature type="compositionally biased region" description="Basic and acidic residues" evidence="5">
    <location>
        <begin position="98"/>
        <end position="124"/>
    </location>
</feature>
<dbReference type="PANTHER" id="PTHR30055:SF151">
    <property type="entry name" value="TRANSCRIPTIONAL REGULATORY PROTEIN"/>
    <property type="match status" value="1"/>
</dbReference>
<dbReference type="Proteomes" id="UP001529338">
    <property type="component" value="Unassembled WGS sequence"/>
</dbReference>
<dbReference type="SUPFAM" id="SSF48498">
    <property type="entry name" value="Tetracyclin repressor-like, C-terminal domain"/>
    <property type="match status" value="1"/>
</dbReference>
<keyword evidence="2 4" id="KW-0238">DNA-binding</keyword>
<evidence type="ECO:0000256" key="1">
    <source>
        <dbReference type="ARBA" id="ARBA00023015"/>
    </source>
</evidence>
<comment type="caution">
    <text evidence="7">The sequence shown here is derived from an EMBL/GenBank/DDBJ whole genome shotgun (WGS) entry which is preliminary data.</text>
</comment>
<evidence type="ECO:0000256" key="3">
    <source>
        <dbReference type="ARBA" id="ARBA00023163"/>
    </source>
</evidence>
<dbReference type="InterPro" id="IPR001647">
    <property type="entry name" value="HTH_TetR"/>
</dbReference>
<evidence type="ECO:0000256" key="4">
    <source>
        <dbReference type="PROSITE-ProRule" id="PRU00335"/>
    </source>
</evidence>
<dbReference type="PROSITE" id="PS50977">
    <property type="entry name" value="HTH_TETR_2"/>
    <property type="match status" value="1"/>
</dbReference>
<accession>A0ABT7SGF5</accession>
<dbReference type="Gene3D" id="1.10.357.10">
    <property type="entry name" value="Tetracycline Repressor, domain 2"/>
    <property type="match status" value="1"/>
</dbReference>
<sequence length="375" mass="40698">MAQQDEAAASEDERREAEAARREAEALRRDREKADAAAAKEAARLDREREKAERQRTRDAENAQREREKAARDAAKEAGRAHREAAKAQRSAALAEQRANREAERALAQARRAEGPDDGAELRADLPPDLAVLWRRPAAPRRGPRPGLTVEQIADAAIQLADDEGLDAVSMARLAESLGFTTMSLYRYVASKDDVLMLMSDRAAGVPVPSGPEVGDWRARLEVLLEQMRPILASHPWMSRTTNLLFAVGPNRLAWMEALVDALDGTPLTETQKLQAAGALSSHQLEWARLVEADQSRRRALARTRGGSEPTGEDDPNAVIVRLVTPDEHPALMRAVAAGVFDATGPGGGQEAEALDFGTTLILDGIARLVEGAEG</sequence>
<keyword evidence="1" id="KW-0805">Transcription regulation</keyword>
<reference evidence="7 8" key="1">
    <citation type="submission" date="2023-06" db="EMBL/GenBank/DDBJ databases">
        <title>Cellulomonas sp. MW4 Whole genome sequence.</title>
        <authorList>
            <person name="Park S."/>
        </authorList>
    </citation>
    <scope>NUCLEOTIDE SEQUENCE [LARGE SCALE GENOMIC DNA]</scope>
    <source>
        <strain evidence="7 8">MW4</strain>
    </source>
</reference>
<evidence type="ECO:0000313" key="8">
    <source>
        <dbReference type="Proteomes" id="UP001529338"/>
    </source>
</evidence>
<evidence type="ECO:0000259" key="6">
    <source>
        <dbReference type="PROSITE" id="PS50977"/>
    </source>
</evidence>
<organism evidence="7 8">
    <name type="scientific">Cellulomonas alba</name>
    <dbReference type="NCBI Taxonomy" id="3053467"/>
    <lineage>
        <taxon>Bacteria</taxon>
        <taxon>Bacillati</taxon>
        <taxon>Actinomycetota</taxon>
        <taxon>Actinomycetes</taxon>
        <taxon>Micrococcales</taxon>
        <taxon>Cellulomonadaceae</taxon>
        <taxon>Cellulomonas</taxon>
    </lineage>
</organism>
<feature type="domain" description="HTH tetR-type" evidence="6">
    <location>
        <begin position="147"/>
        <end position="207"/>
    </location>
</feature>
<keyword evidence="8" id="KW-1185">Reference proteome</keyword>
<dbReference type="Pfam" id="PF00440">
    <property type="entry name" value="TetR_N"/>
    <property type="match status" value="1"/>
</dbReference>
<dbReference type="Gene3D" id="1.10.10.60">
    <property type="entry name" value="Homeodomain-like"/>
    <property type="match status" value="1"/>
</dbReference>
<dbReference type="InterPro" id="IPR036271">
    <property type="entry name" value="Tet_transcr_reg_TetR-rel_C_sf"/>
</dbReference>
<name>A0ABT7SGF5_9CELL</name>
<dbReference type="EMBL" id="JAUCGQ010000001">
    <property type="protein sequence ID" value="MDM7855124.1"/>
    <property type="molecule type" value="Genomic_DNA"/>
</dbReference>
<evidence type="ECO:0000256" key="2">
    <source>
        <dbReference type="ARBA" id="ARBA00023125"/>
    </source>
</evidence>
<dbReference type="PANTHER" id="PTHR30055">
    <property type="entry name" value="HTH-TYPE TRANSCRIPTIONAL REGULATOR RUTR"/>
    <property type="match status" value="1"/>
</dbReference>
<dbReference type="InterPro" id="IPR050109">
    <property type="entry name" value="HTH-type_TetR-like_transc_reg"/>
</dbReference>
<feature type="compositionally biased region" description="Basic and acidic residues" evidence="5">
    <location>
        <begin position="41"/>
        <end position="87"/>
    </location>
</feature>
<dbReference type="RefSeq" id="WP_289454931.1">
    <property type="nucleotide sequence ID" value="NZ_JAUCGQ010000001.1"/>
</dbReference>
<feature type="DNA-binding region" description="H-T-H motif" evidence="4">
    <location>
        <begin position="170"/>
        <end position="189"/>
    </location>
</feature>
<protein>
    <submittedName>
        <fullName evidence="7">TetR family transcriptional regulator</fullName>
    </submittedName>
</protein>
<keyword evidence="3" id="KW-0804">Transcription</keyword>
<dbReference type="InterPro" id="IPR004111">
    <property type="entry name" value="Repressor_TetR_C"/>
</dbReference>
<feature type="compositionally biased region" description="Basic and acidic residues" evidence="5">
    <location>
        <begin position="11"/>
        <end position="35"/>
    </location>
</feature>
<evidence type="ECO:0000313" key="7">
    <source>
        <dbReference type="EMBL" id="MDM7855124.1"/>
    </source>
</evidence>